<keyword evidence="4" id="KW-1185">Reference proteome</keyword>
<sequence length="290" mass="31321">MAIVASSAFGALSLVCQAHADVKRAEKLTWPVSLFILVIGDSGERKTTCDGFFVTAVREYQERQAKAIKPDLERHDAEMDTWSAERNGILEAIKAAGKSGKSTDDLRASLAQPQHDKPEAPSVPRLLLGDETPENLTWRLAKQWPSAGVVIRTHQEAADGRNGDAGRRRKDSAIGAASTDVLTTRPWATPRQRSLTGKCARRQVAAAEAVAAADAERPRERDRDLGHFGAHLVYVFKYAFGLGVHDVAVFGGDQSARRAMQEARVQAILQPGQALADKGVGYAQFARGGG</sequence>
<gene>
    <name evidence="3" type="ORF">ACCUM_3915</name>
</gene>
<comment type="caution">
    <text evidence="3">The sequence shown here is derived from an EMBL/GenBank/DDBJ whole genome shotgun (WGS) entry which is preliminary data.</text>
</comment>
<protein>
    <recommendedName>
        <fullName evidence="5">DUF3987 domain-containing protein</fullName>
    </recommendedName>
</protein>
<dbReference type="InterPro" id="IPR025048">
    <property type="entry name" value="DUF3987"/>
</dbReference>
<feature type="region of interest" description="Disordered" evidence="1">
    <location>
        <begin position="100"/>
        <end position="127"/>
    </location>
</feature>
<evidence type="ECO:0000313" key="3">
    <source>
        <dbReference type="EMBL" id="TMQ76783.1"/>
    </source>
</evidence>
<dbReference type="AlphaFoldDB" id="A0A5S4F7P2"/>
<organism evidence="3 4">
    <name type="scientific">Candidatus Accumulibacter phosphatis</name>
    <dbReference type="NCBI Taxonomy" id="327160"/>
    <lineage>
        <taxon>Bacteria</taxon>
        <taxon>Pseudomonadati</taxon>
        <taxon>Pseudomonadota</taxon>
        <taxon>Betaproteobacteria</taxon>
        <taxon>Candidatus Accumulibacter</taxon>
    </lineage>
</organism>
<name>A0A5S4F7P2_9PROT</name>
<dbReference type="Proteomes" id="UP000306324">
    <property type="component" value="Unassembled WGS sequence"/>
</dbReference>
<evidence type="ECO:0000256" key="2">
    <source>
        <dbReference type="SAM" id="SignalP"/>
    </source>
</evidence>
<keyword evidence="2" id="KW-0732">Signal</keyword>
<evidence type="ECO:0000256" key="1">
    <source>
        <dbReference type="SAM" id="MobiDB-lite"/>
    </source>
</evidence>
<reference evidence="3 4" key="1">
    <citation type="submission" date="2019-04" db="EMBL/GenBank/DDBJ databases">
        <title>A novel phosphate-accumulating bacterium identified in bioreactor for phosphate removal from wastewater.</title>
        <authorList>
            <person name="Kotlyarov R.Y."/>
            <person name="Beletsky A.V."/>
            <person name="Kallistova A.Y."/>
            <person name="Dorofeev A.G."/>
            <person name="Nikolaev Y.Y."/>
            <person name="Pimenov N.V."/>
            <person name="Ravin N.V."/>
            <person name="Mardanov A.V."/>
        </authorList>
    </citation>
    <scope>NUCLEOTIDE SEQUENCE [LARGE SCALE GENOMIC DNA]</scope>
    <source>
        <strain evidence="3 4">Bin19</strain>
    </source>
</reference>
<evidence type="ECO:0000313" key="4">
    <source>
        <dbReference type="Proteomes" id="UP000306324"/>
    </source>
</evidence>
<evidence type="ECO:0008006" key="5">
    <source>
        <dbReference type="Google" id="ProtNLM"/>
    </source>
</evidence>
<proteinExistence type="predicted"/>
<dbReference type="OrthoDB" id="9067983at2"/>
<accession>A0A5S4F7P2</accession>
<feature type="chain" id="PRO_5024276188" description="DUF3987 domain-containing protein" evidence="2">
    <location>
        <begin position="21"/>
        <end position="290"/>
    </location>
</feature>
<dbReference type="Pfam" id="PF13148">
    <property type="entry name" value="DUF3987"/>
    <property type="match status" value="1"/>
</dbReference>
<dbReference type="EMBL" id="SWAD01000040">
    <property type="protein sequence ID" value="TMQ76783.1"/>
    <property type="molecule type" value="Genomic_DNA"/>
</dbReference>
<feature type="signal peptide" evidence="2">
    <location>
        <begin position="1"/>
        <end position="20"/>
    </location>
</feature>